<evidence type="ECO:0000313" key="12">
    <source>
        <dbReference type="Proteomes" id="UP000031526"/>
    </source>
</evidence>
<dbReference type="FunFam" id="3.40.50.720:FF:000173">
    <property type="entry name" value="3-oxoacyl-[acyl-carrier protein] reductase"/>
    <property type="match status" value="1"/>
</dbReference>
<dbReference type="InterPro" id="IPR036291">
    <property type="entry name" value="NAD(P)-bd_dom_sf"/>
</dbReference>
<reference evidence="12" key="1">
    <citation type="submission" date="2014-09" db="EMBL/GenBank/DDBJ databases">
        <title>Sequence of the Streptomyces nodosus genome.</title>
        <authorList>
            <person name="Sweeney P."/>
            <person name="Stephens N."/>
            <person name="Murphy C."/>
            <person name="Caffrey P."/>
        </authorList>
    </citation>
    <scope>NUCLEOTIDE SEQUENCE [LARGE SCALE GENOMIC DNA]</scope>
    <source>
        <strain evidence="12">ATCC 14899</strain>
    </source>
</reference>
<evidence type="ECO:0000256" key="6">
    <source>
        <dbReference type="PIRSR" id="PIRSR611284-1"/>
    </source>
</evidence>
<dbReference type="OrthoDB" id="9804774at2"/>
<keyword evidence="8" id="KW-0443">Lipid metabolism</keyword>
<keyword evidence="12" id="KW-1185">Reference proteome</keyword>
<dbReference type="UniPathway" id="UPA00094"/>
<evidence type="ECO:0000256" key="5">
    <source>
        <dbReference type="ARBA" id="ARBA00048508"/>
    </source>
</evidence>
<evidence type="ECO:0000256" key="2">
    <source>
        <dbReference type="ARBA" id="ARBA00006484"/>
    </source>
</evidence>
<dbReference type="Proteomes" id="UP000031526">
    <property type="component" value="Chromosome"/>
</dbReference>
<dbReference type="PROSITE" id="PS00061">
    <property type="entry name" value="ADH_SHORT"/>
    <property type="match status" value="1"/>
</dbReference>
<dbReference type="HOGENOM" id="CLU_010194_1_3_11"/>
<dbReference type="EMBL" id="CP009313">
    <property type="protein sequence ID" value="AJE43580.1"/>
    <property type="molecule type" value="Genomic_DNA"/>
</dbReference>
<keyword evidence="8" id="KW-0276">Fatty acid metabolism</keyword>
<dbReference type="InterPro" id="IPR020904">
    <property type="entry name" value="Sc_DH/Rdtase_CS"/>
</dbReference>
<evidence type="ECO:0000256" key="7">
    <source>
        <dbReference type="PIRSR" id="PIRSR611284-2"/>
    </source>
</evidence>
<proteinExistence type="inferred from homology"/>
<dbReference type="PANTHER" id="PTHR42879">
    <property type="entry name" value="3-OXOACYL-(ACYL-CARRIER-PROTEIN) REDUCTASE"/>
    <property type="match status" value="1"/>
</dbReference>
<keyword evidence="8" id="KW-0444">Lipid biosynthesis</keyword>
<dbReference type="GO" id="GO:0051287">
    <property type="term" value="F:NAD binding"/>
    <property type="evidence" value="ECO:0007669"/>
    <property type="project" value="UniProtKB-UniRule"/>
</dbReference>
<dbReference type="SMART" id="SM00822">
    <property type="entry name" value="PKS_KR"/>
    <property type="match status" value="1"/>
</dbReference>
<comment type="pathway">
    <text evidence="1 8">Lipid metabolism; fatty acid biosynthesis.</text>
</comment>
<feature type="binding site" evidence="7">
    <location>
        <begin position="13"/>
        <end position="16"/>
    </location>
    <ligand>
        <name>NADP(+)</name>
        <dbReference type="ChEBI" id="CHEBI:58349"/>
    </ligand>
</feature>
<dbReference type="Pfam" id="PF13561">
    <property type="entry name" value="adh_short_C2"/>
    <property type="match status" value="1"/>
</dbReference>
<feature type="active site" description="Proton acceptor" evidence="6">
    <location>
        <position position="156"/>
    </location>
</feature>
<dbReference type="Gene3D" id="3.40.50.720">
    <property type="entry name" value="NAD(P)-binding Rossmann-like Domain"/>
    <property type="match status" value="1"/>
</dbReference>
<dbReference type="AlphaFoldDB" id="A0A0B5DQL6"/>
<protein>
    <recommendedName>
        <fullName evidence="3 8">3-oxoacyl-[acyl-carrier-protein] reductase</fullName>
        <ecNumber evidence="3 8">1.1.1.100</ecNumber>
    </recommendedName>
</protein>
<dbReference type="EMBL" id="CP023747">
    <property type="protein sequence ID" value="QEV42084.1"/>
    <property type="molecule type" value="Genomic_DNA"/>
</dbReference>
<feature type="domain" description="Ketoreductase" evidence="9">
    <location>
        <begin position="7"/>
        <end position="192"/>
    </location>
</feature>
<evidence type="ECO:0000259" key="9">
    <source>
        <dbReference type="SMART" id="SM00822"/>
    </source>
</evidence>
<evidence type="ECO:0000256" key="1">
    <source>
        <dbReference type="ARBA" id="ARBA00005194"/>
    </source>
</evidence>
<dbReference type="NCBIfam" id="TIGR01830">
    <property type="entry name" value="3oxo_ACP_reduc"/>
    <property type="match status" value="1"/>
</dbReference>
<evidence type="ECO:0000313" key="11">
    <source>
        <dbReference type="EMBL" id="QEV42084.1"/>
    </source>
</evidence>
<comment type="catalytic activity">
    <reaction evidence="5 8">
        <text>a (3R)-hydroxyacyl-[ACP] + NADP(+) = a 3-oxoacyl-[ACP] + NADPH + H(+)</text>
        <dbReference type="Rhea" id="RHEA:17397"/>
        <dbReference type="Rhea" id="RHEA-COMP:9916"/>
        <dbReference type="Rhea" id="RHEA-COMP:9945"/>
        <dbReference type="ChEBI" id="CHEBI:15378"/>
        <dbReference type="ChEBI" id="CHEBI:57783"/>
        <dbReference type="ChEBI" id="CHEBI:58349"/>
        <dbReference type="ChEBI" id="CHEBI:78776"/>
        <dbReference type="ChEBI" id="CHEBI:78827"/>
        <dbReference type="EC" id="1.1.1.100"/>
    </reaction>
</comment>
<dbReference type="GO" id="GO:0004316">
    <property type="term" value="F:3-oxoacyl-[acyl-carrier-protein] reductase (NADPH) activity"/>
    <property type="evidence" value="ECO:0007669"/>
    <property type="project" value="UniProtKB-UniRule"/>
</dbReference>
<dbReference type="KEGG" id="snq:CP978_29100"/>
<dbReference type="SUPFAM" id="SSF51735">
    <property type="entry name" value="NAD(P)-binding Rossmann-fold domains"/>
    <property type="match status" value="1"/>
</dbReference>
<dbReference type="PANTHER" id="PTHR42879:SF2">
    <property type="entry name" value="3-OXOACYL-[ACYL-CARRIER-PROTEIN] REDUCTASE FABG"/>
    <property type="match status" value="1"/>
</dbReference>
<reference evidence="11 13" key="3">
    <citation type="submission" date="2017-09" db="EMBL/GenBank/DDBJ databases">
        <title>Streptomyces genome completion.</title>
        <authorList>
            <person name="Lee N."/>
            <person name="Cho B.-K."/>
        </authorList>
    </citation>
    <scope>NUCLEOTIDE SEQUENCE [LARGE SCALE GENOMIC DNA]</scope>
    <source>
        <strain evidence="11 13">ATCC 14899</strain>
    </source>
</reference>
<keyword evidence="4 8" id="KW-0560">Oxidoreductase</keyword>
<dbReference type="EC" id="1.1.1.100" evidence="3 8"/>
<reference evidence="10 12" key="2">
    <citation type="journal article" date="2016" name="Appl. Microbiol. Biotechnol.">
        <title>Exploiting the genome sequence of Streptomyces nodosus for enhanced antibiotic production.</title>
        <authorList>
            <person name="Sweeney P."/>
            <person name="Murphy C.D."/>
            <person name="Caffrey P."/>
        </authorList>
    </citation>
    <scope>NUCLEOTIDE SEQUENCE [LARGE SCALE GENOMIC DNA]</scope>
    <source>
        <strain evidence="10 12">ATCC 14899</strain>
    </source>
</reference>
<keyword evidence="7 8" id="KW-0521">NADP</keyword>
<dbReference type="InterPro" id="IPR002347">
    <property type="entry name" value="SDR_fam"/>
</dbReference>
<keyword evidence="8" id="KW-0275">Fatty acid biosynthesis</keyword>
<gene>
    <name evidence="11" type="primary">fabG</name>
    <name evidence="11" type="ORF">CP978_29100</name>
    <name evidence="10" type="ORF">SNOD_28825</name>
</gene>
<dbReference type="InterPro" id="IPR011284">
    <property type="entry name" value="3oxo_ACP_reduc"/>
</dbReference>
<dbReference type="NCBIfam" id="NF009466">
    <property type="entry name" value="PRK12826.1-2"/>
    <property type="match status" value="1"/>
</dbReference>
<organism evidence="10 12">
    <name type="scientific">Streptomyces nodosus</name>
    <dbReference type="NCBI Taxonomy" id="40318"/>
    <lineage>
        <taxon>Bacteria</taxon>
        <taxon>Bacillati</taxon>
        <taxon>Actinomycetota</taxon>
        <taxon>Actinomycetes</taxon>
        <taxon>Kitasatosporales</taxon>
        <taxon>Streptomycetaceae</taxon>
        <taxon>Streptomyces</taxon>
    </lineage>
</organism>
<comment type="function">
    <text evidence="8">Catalyzes the NADPH-dependent reduction of beta-ketoacyl-ACP substrates to beta-hydroxyacyl-ACP products, the first reductive step in the elongation cycle of fatty acid biosynthesis.</text>
</comment>
<evidence type="ECO:0000313" key="13">
    <source>
        <dbReference type="Proteomes" id="UP000325763"/>
    </source>
</evidence>
<evidence type="ECO:0000313" key="10">
    <source>
        <dbReference type="EMBL" id="AJE43580.1"/>
    </source>
</evidence>
<feature type="binding site" evidence="7">
    <location>
        <begin position="156"/>
        <end position="160"/>
    </location>
    <ligand>
        <name>NADP(+)</name>
        <dbReference type="ChEBI" id="CHEBI:58349"/>
    </ligand>
</feature>
<comment type="similarity">
    <text evidence="2 8">Belongs to the short-chain dehydrogenases/reductases (SDR) family.</text>
</comment>
<evidence type="ECO:0000256" key="8">
    <source>
        <dbReference type="RuleBase" id="RU366074"/>
    </source>
</evidence>
<dbReference type="Proteomes" id="UP000325763">
    <property type="component" value="Chromosome"/>
</dbReference>
<dbReference type="InterPro" id="IPR050259">
    <property type="entry name" value="SDR"/>
</dbReference>
<accession>A0A0B5DQL6</accession>
<sequence>MAQEERPVALVSGGSRGIGRAVVRRLAADGHDVSFCYRSDDEAAIGLEKELGELDVRVMARKVDVASPESVREWVAETQETLGTVDVAVTAAGITRDNPLLMMTDEQWKDVVAVNLDGTYHVCRSVVFEMMKRRSGSLVLISSVAGVHGHATQSNYAATKAGIIGFGKSLAKEVGRYGIRSNVVAPGFIETDMTSVLSDKVREQMLASIPLNRFGGADEVADLVSFLASERAGYITGSVFQIDGGITI</sequence>
<evidence type="ECO:0000256" key="4">
    <source>
        <dbReference type="ARBA" id="ARBA00023002"/>
    </source>
</evidence>
<evidence type="ECO:0000256" key="3">
    <source>
        <dbReference type="ARBA" id="ARBA00012948"/>
    </source>
</evidence>
<dbReference type="InterPro" id="IPR057326">
    <property type="entry name" value="KR_dom"/>
</dbReference>
<dbReference type="PRINTS" id="PR00080">
    <property type="entry name" value="SDRFAMILY"/>
</dbReference>
<feature type="binding site" evidence="7">
    <location>
        <position position="189"/>
    </location>
    <ligand>
        <name>NADP(+)</name>
        <dbReference type="ChEBI" id="CHEBI:58349"/>
    </ligand>
</feature>
<dbReference type="GO" id="GO:0006633">
    <property type="term" value="P:fatty acid biosynthetic process"/>
    <property type="evidence" value="ECO:0007669"/>
    <property type="project" value="UniProtKB-UniPathway"/>
</dbReference>
<name>A0A0B5DQL6_9ACTN</name>
<dbReference type="STRING" id="40318.SNOD_28825"/>
<comment type="subunit">
    <text evidence="8">Homotetramer.</text>
</comment>
<dbReference type="RefSeq" id="WP_043445734.1">
    <property type="nucleotide sequence ID" value="NZ_CP009313.1"/>
</dbReference>
<dbReference type="PRINTS" id="PR00081">
    <property type="entry name" value="GDHRDH"/>
</dbReference>